<evidence type="ECO:0000313" key="3">
    <source>
        <dbReference type="Proteomes" id="UP001420932"/>
    </source>
</evidence>
<protein>
    <submittedName>
        <fullName evidence="2">Uncharacterized protein</fullName>
    </submittedName>
</protein>
<feature type="region of interest" description="Disordered" evidence="1">
    <location>
        <begin position="1"/>
        <end position="70"/>
    </location>
</feature>
<name>A0AAP0F8M0_9MAGN</name>
<organism evidence="2 3">
    <name type="scientific">Stephania yunnanensis</name>
    <dbReference type="NCBI Taxonomy" id="152371"/>
    <lineage>
        <taxon>Eukaryota</taxon>
        <taxon>Viridiplantae</taxon>
        <taxon>Streptophyta</taxon>
        <taxon>Embryophyta</taxon>
        <taxon>Tracheophyta</taxon>
        <taxon>Spermatophyta</taxon>
        <taxon>Magnoliopsida</taxon>
        <taxon>Ranunculales</taxon>
        <taxon>Menispermaceae</taxon>
        <taxon>Menispermoideae</taxon>
        <taxon>Cissampelideae</taxon>
        <taxon>Stephania</taxon>
    </lineage>
</organism>
<keyword evidence="3" id="KW-1185">Reference proteome</keyword>
<feature type="compositionally biased region" description="Polar residues" evidence="1">
    <location>
        <begin position="29"/>
        <end position="38"/>
    </location>
</feature>
<accession>A0AAP0F8M0</accession>
<dbReference type="AlphaFoldDB" id="A0AAP0F8M0"/>
<sequence length="70" mass="6969">MAATGSLPSPDKGGGGFSLSKREEGPLSGSPSKPQPSTLGLPARDGGGGGAFAPPMHIKTRDKMSLVTSF</sequence>
<gene>
    <name evidence="2" type="ORF">Syun_023256</name>
</gene>
<dbReference type="EMBL" id="JBBNAF010000010">
    <property type="protein sequence ID" value="KAK9107245.1"/>
    <property type="molecule type" value="Genomic_DNA"/>
</dbReference>
<proteinExistence type="predicted"/>
<dbReference type="Proteomes" id="UP001420932">
    <property type="component" value="Unassembled WGS sequence"/>
</dbReference>
<reference evidence="2 3" key="1">
    <citation type="submission" date="2024-01" db="EMBL/GenBank/DDBJ databases">
        <title>Genome assemblies of Stephania.</title>
        <authorList>
            <person name="Yang L."/>
        </authorList>
    </citation>
    <scope>NUCLEOTIDE SEQUENCE [LARGE SCALE GENOMIC DNA]</scope>
    <source>
        <strain evidence="2">YNDBR</strain>
        <tissue evidence="2">Leaf</tissue>
    </source>
</reference>
<evidence type="ECO:0000313" key="2">
    <source>
        <dbReference type="EMBL" id="KAK9107245.1"/>
    </source>
</evidence>
<evidence type="ECO:0000256" key="1">
    <source>
        <dbReference type="SAM" id="MobiDB-lite"/>
    </source>
</evidence>
<comment type="caution">
    <text evidence="2">The sequence shown here is derived from an EMBL/GenBank/DDBJ whole genome shotgun (WGS) entry which is preliminary data.</text>
</comment>